<dbReference type="Proteomes" id="UP000801492">
    <property type="component" value="Unassembled WGS sequence"/>
</dbReference>
<evidence type="ECO:0008006" key="3">
    <source>
        <dbReference type="Google" id="ProtNLM"/>
    </source>
</evidence>
<protein>
    <recommendedName>
        <fullName evidence="3">Retrovirus-related Pol polyprotein from transposon TNT 1-94</fullName>
    </recommendedName>
</protein>
<sequence>MTLKMEEDQDLDEFLINFDELVRQLKVTGAEIKDEDVVCNLLIAMPKQFETVITILENLPSEQLTLSVVKSKLRAEVERRKAAGIGTHQLEETKAAAFSSEGDGCYFCGKKSHFKRGEHLSSKGQHSSSRGQQKL</sequence>
<dbReference type="Pfam" id="PF14223">
    <property type="entry name" value="Retrotran_gag_2"/>
    <property type="match status" value="1"/>
</dbReference>
<comment type="caution">
    <text evidence="1">The sequence shown here is derived from an EMBL/GenBank/DDBJ whole genome shotgun (WGS) entry which is preliminary data.</text>
</comment>
<evidence type="ECO:0000313" key="1">
    <source>
        <dbReference type="EMBL" id="KAF2895452.1"/>
    </source>
</evidence>
<dbReference type="EMBL" id="VTPC01005901">
    <property type="protein sequence ID" value="KAF2895452.1"/>
    <property type="molecule type" value="Genomic_DNA"/>
</dbReference>
<name>A0A8K0GB74_IGNLU</name>
<keyword evidence="2" id="KW-1185">Reference proteome</keyword>
<dbReference type="AlphaFoldDB" id="A0A8K0GB74"/>
<proteinExistence type="predicted"/>
<evidence type="ECO:0000313" key="2">
    <source>
        <dbReference type="Proteomes" id="UP000801492"/>
    </source>
</evidence>
<reference evidence="1" key="1">
    <citation type="submission" date="2019-08" db="EMBL/GenBank/DDBJ databases">
        <title>The genome of the North American firefly Photinus pyralis.</title>
        <authorList>
            <consortium name="Photinus pyralis genome working group"/>
            <person name="Fallon T.R."/>
            <person name="Sander Lower S.E."/>
            <person name="Weng J.-K."/>
        </authorList>
    </citation>
    <scope>NUCLEOTIDE SEQUENCE</scope>
    <source>
        <strain evidence="1">TRF0915ILg1</strain>
        <tissue evidence="1">Whole body</tissue>
    </source>
</reference>
<accession>A0A8K0GB74</accession>
<dbReference type="OrthoDB" id="6775539at2759"/>
<organism evidence="1 2">
    <name type="scientific">Ignelater luminosus</name>
    <name type="common">Cucubano</name>
    <name type="synonym">Pyrophorus luminosus</name>
    <dbReference type="NCBI Taxonomy" id="2038154"/>
    <lineage>
        <taxon>Eukaryota</taxon>
        <taxon>Metazoa</taxon>
        <taxon>Ecdysozoa</taxon>
        <taxon>Arthropoda</taxon>
        <taxon>Hexapoda</taxon>
        <taxon>Insecta</taxon>
        <taxon>Pterygota</taxon>
        <taxon>Neoptera</taxon>
        <taxon>Endopterygota</taxon>
        <taxon>Coleoptera</taxon>
        <taxon>Polyphaga</taxon>
        <taxon>Elateriformia</taxon>
        <taxon>Elateroidea</taxon>
        <taxon>Elateridae</taxon>
        <taxon>Agrypninae</taxon>
        <taxon>Pyrophorini</taxon>
        <taxon>Ignelater</taxon>
    </lineage>
</organism>
<gene>
    <name evidence="1" type="ORF">ILUMI_10724</name>
</gene>